<dbReference type="Proteomes" id="UP000663881">
    <property type="component" value="Unassembled WGS sequence"/>
</dbReference>
<evidence type="ECO:0000313" key="1">
    <source>
        <dbReference type="EMBL" id="CAF1130726.1"/>
    </source>
</evidence>
<dbReference type="Proteomes" id="UP000663891">
    <property type="component" value="Unassembled WGS sequence"/>
</dbReference>
<accession>A0A814R957</accession>
<sequence>MSIKYVSKNLFLLKRIIPIEINRTLSSTCYHWKILGIGACKKLASKAQDNLQSLGYKNTRVIGINDTKESDEEFIKKLKEEQWDAISIGGYVNGFDLNFPINDNNVPKNREDILIWFNRILNLIHEQAPKSKIILVKSPEDIHEGIQRIMKNKSNDLYKNSPIISIFHQ</sequence>
<evidence type="ECO:0000313" key="2">
    <source>
        <dbReference type="EMBL" id="CAF3519138.1"/>
    </source>
</evidence>
<evidence type="ECO:0000313" key="3">
    <source>
        <dbReference type="Proteomes" id="UP000663891"/>
    </source>
</evidence>
<proteinExistence type="predicted"/>
<dbReference type="AlphaFoldDB" id="A0A814R957"/>
<reference evidence="1" key="1">
    <citation type="submission" date="2021-02" db="EMBL/GenBank/DDBJ databases">
        <authorList>
            <person name="Nowell W R."/>
        </authorList>
    </citation>
    <scope>NUCLEOTIDE SEQUENCE</scope>
</reference>
<name>A0A814R957_9BILA</name>
<comment type="caution">
    <text evidence="1">The sequence shown here is derived from an EMBL/GenBank/DDBJ whole genome shotgun (WGS) entry which is preliminary data.</text>
</comment>
<gene>
    <name evidence="2" type="ORF">OKA104_LOCUS2489</name>
    <name evidence="1" type="ORF">VCS650_LOCUS21715</name>
</gene>
<protein>
    <submittedName>
        <fullName evidence="1">Uncharacterized protein</fullName>
    </submittedName>
</protein>
<organism evidence="1 3">
    <name type="scientific">Adineta steineri</name>
    <dbReference type="NCBI Taxonomy" id="433720"/>
    <lineage>
        <taxon>Eukaryota</taxon>
        <taxon>Metazoa</taxon>
        <taxon>Spiralia</taxon>
        <taxon>Gnathifera</taxon>
        <taxon>Rotifera</taxon>
        <taxon>Eurotatoria</taxon>
        <taxon>Bdelloidea</taxon>
        <taxon>Adinetida</taxon>
        <taxon>Adinetidae</taxon>
        <taxon>Adineta</taxon>
    </lineage>
</organism>
<dbReference type="EMBL" id="CAJNON010000237">
    <property type="protein sequence ID" value="CAF1130726.1"/>
    <property type="molecule type" value="Genomic_DNA"/>
</dbReference>
<dbReference type="EMBL" id="CAJOAY010000068">
    <property type="protein sequence ID" value="CAF3519138.1"/>
    <property type="molecule type" value="Genomic_DNA"/>
</dbReference>
<dbReference type="OrthoDB" id="10075512at2759"/>